<feature type="transmembrane region" description="Helical" evidence="8">
    <location>
        <begin position="308"/>
        <end position="328"/>
    </location>
</feature>
<dbReference type="Proteomes" id="UP000319213">
    <property type="component" value="Unassembled WGS sequence"/>
</dbReference>
<keyword evidence="3" id="KW-1003">Cell membrane</keyword>
<feature type="transmembrane region" description="Helical" evidence="8">
    <location>
        <begin position="130"/>
        <end position="147"/>
    </location>
</feature>
<comment type="similarity">
    <text evidence="2">Belongs to the acyltransferase 3 family.</text>
</comment>
<feature type="compositionally biased region" description="Polar residues" evidence="7">
    <location>
        <begin position="463"/>
        <end position="474"/>
    </location>
</feature>
<name>A0A543IWN8_9ACTN</name>
<reference evidence="10 11" key="1">
    <citation type="submission" date="2019-06" db="EMBL/GenBank/DDBJ databases">
        <title>Sequencing the genomes of 1000 actinobacteria strains.</title>
        <authorList>
            <person name="Klenk H.-P."/>
        </authorList>
    </citation>
    <scope>NUCLEOTIDE SEQUENCE [LARGE SCALE GENOMIC DNA]</scope>
    <source>
        <strain evidence="10 11">DSM 43186</strain>
    </source>
</reference>
<feature type="domain" description="Acyltransferase 3" evidence="9">
    <location>
        <begin position="12"/>
        <end position="311"/>
    </location>
</feature>
<sequence length="604" mass="64760">MSVSAARAERVRWADTAKGLCILLVVLWHVVAKQYLRLEWPEGLRIPGVWGTLCELLLPLRMPLFFTISGMFALGAVHRPWRISARSRVAKFLYLYVVWLLIHTALLSLAPDFPTDRATSPLGLLEQLTITPSNLWYLYALALYFVIAKVTWRLPRFVVLGAAFALSVAAASELVPVPGNRAGLLQNLVFFLLGLYFRQYVERLAEGVNWPRFALATGVYGGLLVVMVVTGTQDVPGVWPVVCVAAAAFGVTGSAMLARWDRIATPLIGIGRRTLPIYVIHMPLLALLDLALARPLSALAATPFGLPLALLEPILMTALIAWICLTLHRGLEATRLSRFLLDLPGGAKPAQARPAATPVAATPEPAATPAGVGAHHAAPHPAAYANTARPAGGVPTAQAATWPTVTEQAAASLPVTQWPTRNGATWNPDPAATHHYHPQCHRQDAHTGHPPQVPPTQPGHPASSPSSGYQNPDAQATLPYEAYLSALPPSGPRPGAPTAQPYPAQHGPSTPAAPHHGPDATGHRVWPSSPGGHESTSQPSSGPWFDPPRAAQGTSWAPGTADGHAADTAALGHRDPSEAEWPWARDPDRTWPMRPSRRPNDPRS</sequence>
<dbReference type="GO" id="GO:0009246">
    <property type="term" value="P:enterobacterial common antigen biosynthetic process"/>
    <property type="evidence" value="ECO:0007669"/>
    <property type="project" value="TreeGrafter"/>
</dbReference>
<proteinExistence type="inferred from homology"/>
<evidence type="ECO:0000256" key="6">
    <source>
        <dbReference type="ARBA" id="ARBA00023136"/>
    </source>
</evidence>
<feature type="transmembrane region" description="Helical" evidence="8">
    <location>
        <begin position="89"/>
        <end position="110"/>
    </location>
</feature>
<dbReference type="EMBL" id="VFPQ01000001">
    <property type="protein sequence ID" value="TQM74982.1"/>
    <property type="molecule type" value="Genomic_DNA"/>
</dbReference>
<feature type="transmembrane region" description="Helical" evidence="8">
    <location>
        <begin position="184"/>
        <end position="201"/>
    </location>
</feature>
<feature type="compositionally biased region" description="Low complexity" evidence="7">
    <location>
        <begin position="557"/>
        <end position="570"/>
    </location>
</feature>
<feature type="region of interest" description="Disordered" evidence="7">
    <location>
        <begin position="413"/>
        <end position="604"/>
    </location>
</feature>
<comment type="caution">
    <text evidence="10">The sequence shown here is derived from an EMBL/GenBank/DDBJ whole genome shotgun (WGS) entry which is preliminary data.</text>
</comment>
<keyword evidence="11" id="KW-1185">Reference proteome</keyword>
<evidence type="ECO:0000256" key="7">
    <source>
        <dbReference type="SAM" id="MobiDB-lite"/>
    </source>
</evidence>
<feature type="transmembrane region" description="Helical" evidence="8">
    <location>
        <begin position="56"/>
        <end position="77"/>
    </location>
</feature>
<evidence type="ECO:0000256" key="8">
    <source>
        <dbReference type="SAM" id="Phobius"/>
    </source>
</evidence>
<evidence type="ECO:0000313" key="10">
    <source>
        <dbReference type="EMBL" id="TQM74982.1"/>
    </source>
</evidence>
<feature type="transmembrane region" description="Helical" evidence="8">
    <location>
        <begin position="278"/>
        <end position="296"/>
    </location>
</feature>
<gene>
    <name evidence="10" type="ORF">FHX40_1671</name>
</gene>
<dbReference type="Pfam" id="PF01757">
    <property type="entry name" value="Acyl_transf_3"/>
    <property type="match status" value="1"/>
</dbReference>
<feature type="compositionally biased region" description="Basic and acidic residues" evidence="7">
    <location>
        <begin position="572"/>
        <end position="591"/>
    </location>
</feature>
<evidence type="ECO:0000256" key="1">
    <source>
        <dbReference type="ARBA" id="ARBA00004651"/>
    </source>
</evidence>
<keyword evidence="5 8" id="KW-1133">Transmembrane helix</keyword>
<organism evidence="10 11">
    <name type="scientific">Thermopolyspora flexuosa</name>
    <dbReference type="NCBI Taxonomy" id="103836"/>
    <lineage>
        <taxon>Bacteria</taxon>
        <taxon>Bacillati</taxon>
        <taxon>Actinomycetota</taxon>
        <taxon>Actinomycetes</taxon>
        <taxon>Streptosporangiales</taxon>
        <taxon>Streptosporangiaceae</taxon>
        <taxon>Thermopolyspora</taxon>
    </lineage>
</organism>
<feature type="transmembrane region" description="Helical" evidence="8">
    <location>
        <begin position="154"/>
        <end position="172"/>
    </location>
</feature>
<feature type="transmembrane region" description="Helical" evidence="8">
    <location>
        <begin position="213"/>
        <end position="232"/>
    </location>
</feature>
<keyword evidence="4 8" id="KW-0812">Transmembrane</keyword>
<evidence type="ECO:0000256" key="2">
    <source>
        <dbReference type="ARBA" id="ARBA00007400"/>
    </source>
</evidence>
<protein>
    <submittedName>
        <fullName evidence="10">Putative membrane protein YcfT</fullName>
    </submittedName>
</protein>
<accession>A0A543IWN8</accession>
<feature type="compositionally biased region" description="Polar residues" evidence="7">
    <location>
        <begin position="413"/>
        <end position="425"/>
    </location>
</feature>
<feature type="compositionally biased region" description="Low complexity" evidence="7">
    <location>
        <begin position="349"/>
        <end position="377"/>
    </location>
</feature>
<evidence type="ECO:0000313" key="11">
    <source>
        <dbReference type="Proteomes" id="UP000319213"/>
    </source>
</evidence>
<comment type="subcellular location">
    <subcellularLocation>
        <location evidence="1">Cell membrane</location>
        <topology evidence="1">Multi-pass membrane protein</topology>
    </subcellularLocation>
</comment>
<feature type="region of interest" description="Disordered" evidence="7">
    <location>
        <begin position="348"/>
        <end position="377"/>
    </location>
</feature>
<keyword evidence="6 8" id="KW-0472">Membrane</keyword>
<feature type="transmembrane region" description="Helical" evidence="8">
    <location>
        <begin position="238"/>
        <end position="258"/>
    </location>
</feature>
<evidence type="ECO:0000256" key="4">
    <source>
        <dbReference type="ARBA" id="ARBA00022692"/>
    </source>
</evidence>
<dbReference type="AlphaFoldDB" id="A0A543IWN8"/>
<dbReference type="PANTHER" id="PTHR40074:SF4">
    <property type="entry name" value="INNER MEMBRANE PROTEIN YCFT"/>
    <property type="match status" value="1"/>
</dbReference>
<evidence type="ECO:0000259" key="9">
    <source>
        <dbReference type="Pfam" id="PF01757"/>
    </source>
</evidence>
<dbReference type="GO" id="GO:0016413">
    <property type="term" value="F:O-acetyltransferase activity"/>
    <property type="evidence" value="ECO:0007669"/>
    <property type="project" value="TreeGrafter"/>
</dbReference>
<evidence type="ECO:0000256" key="3">
    <source>
        <dbReference type="ARBA" id="ARBA00022475"/>
    </source>
</evidence>
<dbReference type="PANTHER" id="PTHR40074">
    <property type="entry name" value="O-ACETYLTRANSFERASE WECH"/>
    <property type="match status" value="1"/>
</dbReference>
<dbReference type="GO" id="GO:0005886">
    <property type="term" value="C:plasma membrane"/>
    <property type="evidence" value="ECO:0007669"/>
    <property type="project" value="UniProtKB-SubCell"/>
</dbReference>
<evidence type="ECO:0000256" key="5">
    <source>
        <dbReference type="ARBA" id="ARBA00022989"/>
    </source>
</evidence>
<dbReference type="InterPro" id="IPR002656">
    <property type="entry name" value="Acyl_transf_3_dom"/>
</dbReference>